<protein>
    <submittedName>
        <fullName evidence="2">Uncharacterized protein</fullName>
    </submittedName>
</protein>
<name>A0ABN9Y1B0_9DINO</name>
<organism evidence="2 3">
    <name type="scientific">Prorocentrum cordatum</name>
    <dbReference type="NCBI Taxonomy" id="2364126"/>
    <lineage>
        <taxon>Eukaryota</taxon>
        <taxon>Sar</taxon>
        <taxon>Alveolata</taxon>
        <taxon>Dinophyceae</taxon>
        <taxon>Prorocentrales</taxon>
        <taxon>Prorocentraceae</taxon>
        <taxon>Prorocentrum</taxon>
    </lineage>
</organism>
<proteinExistence type="predicted"/>
<comment type="caution">
    <text evidence="2">The sequence shown here is derived from an EMBL/GenBank/DDBJ whole genome shotgun (WGS) entry which is preliminary data.</text>
</comment>
<dbReference type="Proteomes" id="UP001189429">
    <property type="component" value="Unassembled WGS sequence"/>
</dbReference>
<keyword evidence="3" id="KW-1185">Reference proteome</keyword>
<evidence type="ECO:0000256" key="1">
    <source>
        <dbReference type="SAM" id="MobiDB-lite"/>
    </source>
</evidence>
<feature type="non-terminal residue" evidence="2">
    <location>
        <position position="141"/>
    </location>
</feature>
<evidence type="ECO:0000313" key="3">
    <source>
        <dbReference type="Proteomes" id="UP001189429"/>
    </source>
</evidence>
<feature type="non-terminal residue" evidence="2">
    <location>
        <position position="1"/>
    </location>
</feature>
<feature type="region of interest" description="Disordered" evidence="1">
    <location>
        <begin position="47"/>
        <end position="93"/>
    </location>
</feature>
<gene>
    <name evidence="2" type="ORF">PCOR1329_LOCUS80805</name>
</gene>
<dbReference type="EMBL" id="CAUYUJ010021486">
    <property type="protein sequence ID" value="CAK0904902.1"/>
    <property type="molecule type" value="Genomic_DNA"/>
</dbReference>
<sequence>VCCCGKIMSQCECMCRAECGSAFFACEPCTPMDLKLCEPCRCLGLAPAQRGSGGCGGEDERDSECDRDDSDDYDDGCGTAVKGEGRSSSGSLARDVVEDGMHADIADHEAIVDSGRSKGMVSKKRLENFKTLLRQEYPELY</sequence>
<accession>A0ABN9Y1B0</accession>
<reference evidence="2" key="1">
    <citation type="submission" date="2023-10" db="EMBL/GenBank/DDBJ databases">
        <authorList>
            <person name="Chen Y."/>
            <person name="Shah S."/>
            <person name="Dougan E. K."/>
            <person name="Thang M."/>
            <person name="Chan C."/>
        </authorList>
    </citation>
    <scope>NUCLEOTIDE SEQUENCE [LARGE SCALE GENOMIC DNA]</scope>
</reference>
<evidence type="ECO:0000313" key="2">
    <source>
        <dbReference type="EMBL" id="CAK0904902.1"/>
    </source>
</evidence>
<feature type="compositionally biased region" description="Acidic residues" evidence="1">
    <location>
        <begin position="57"/>
        <end position="75"/>
    </location>
</feature>